<dbReference type="Gene3D" id="3.40.50.12370">
    <property type="match status" value="1"/>
</dbReference>
<evidence type="ECO:0000313" key="2">
    <source>
        <dbReference type="Proteomes" id="UP000232323"/>
    </source>
</evidence>
<protein>
    <submittedName>
        <fullName evidence="1">Uncharacterized protein</fullName>
    </submittedName>
</protein>
<keyword evidence="2" id="KW-1185">Reference proteome</keyword>
<dbReference type="OrthoDB" id="537258at2759"/>
<sequence>MLMIHSNAQGWIMDPSMQVSWKGHAAKLDAATQHVRWGEVAFWLLAGEDFLPQAPVSAVEGDESVNNTELCVNNTTVTRPAPTSIGAGAAAPSSTQTNNVDIWTSDPYALIDKCRPGLTQTHNSRHLMGASYQTRVLAQLALALKEAGGDPALQKTHIVLHLNDEQQEAATRMIWNHKFYGFKRENFVIVPQSRRSGYCYEPSSQRFVATEAGGRVMAGGAGCGGPESTGTGIAAMQLNWCPDAFVMSPEGLVETLHVSPAELLSERGVVWLSNFRAKDLTLFGGGKEVLDVPFVAKAMQLREKKNASIMTKVILSDAMSTARSMDSIVLSRGGVNTELRMSDIVSHHMQKSVSIAKAEIGGKVAVGVQRYMFHVPSLKKILTSNVTFRPRMRLKADMLYLNMDMADISSAPGAIMATLQVPEPPVVISGTTNLETLLTMAERQDKDSKFVSYLTSLNPNAIKSASIPNFKSLAPAAAVHSSTTVVFVGGVMSSIPAIRLALALARPGKDVVNLVTFVADDSQLVVGQIMLSKVMTHFMHKSVEVRTDVVVRGGSSLLDSMQKYVELWAANLVIVPSIELANPKPEATLGSVALSIIRRLEVPALVVTPKAAKAMEVLHERQHLRLLLMVEGWSMPLLNYSCDRLLVAKRGDNLLLGQVYSSQTCTSQQKGNMRRHLSDFTTIAHSRSVQRIQELLLDGLYHEAVSSAVEDYHINLVGIQLPPGPKALPKSLISLLSASKAGVLIMKQGGSSSSRALF</sequence>
<reference evidence="1 2" key="1">
    <citation type="submission" date="2017-08" db="EMBL/GenBank/DDBJ databases">
        <title>Acidophilic green algal genome provides insights into adaptation to an acidic environment.</title>
        <authorList>
            <person name="Hirooka S."/>
            <person name="Hirose Y."/>
            <person name="Kanesaki Y."/>
            <person name="Higuchi S."/>
            <person name="Fujiwara T."/>
            <person name="Onuma R."/>
            <person name="Era A."/>
            <person name="Ohbayashi R."/>
            <person name="Uzuka A."/>
            <person name="Nozaki H."/>
            <person name="Yoshikawa H."/>
            <person name="Miyagishima S.Y."/>
        </authorList>
    </citation>
    <scope>NUCLEOTIDE SEQUENCE [LARGE SCALE GENOMIC DNA]</scope>
    <source>
        <strain evidence="1 2">NIES-2499</strain>
    </source>
</reference>
<gene>
    <name evidence="1" type="ORF">CEUSTIGMA_g13222.t1</name>
</gene>
<dbReference type="EMBL" id="BEGY01000193">
    <property type="protein sequence ID" value="GAX85807.1"/>
    <property type="molecule type" value="Genomic_DNA"/>
</dbReference>
<evidence type="ECO:0000313" key="1">
    <source>
        <dbReference type="EMBL" id="GAX85807.1"/>
    </source>
</evidence>
<dbReference type="SUPFAM" id="SSF52402">
    <property type="entry name" value="Adenine nucleotide alpha hydrolases-like"/>
    <property type="match status" value="1"/>
</dbReference>
<dbReference type="AlphaFoldDB" id="A0A250XRU2"/>
<dbReference type="Proteomes" id="UP000232323">
    <property type="component" value="Unassembled WGS sequence"/>
</dbReference>
<comment type="caution">
    <text evidence="1">The sequence shown here is derived from an EMBL/GenBank/DDBJ whole genome shotgun (WGS) entry which is preliminary data.</text>
</comment>
<dbReference type="STRING" id="1157962.A0A250XRU2"/>
<proteinExistence type="predicted"/>
<accession>A0A250XRU2</accession>
<organism evidence="1 2">
    <name type="scientific">Chlamydomonas eustigma</name>
    <dbReference type="NCBI Taxonomy" id="1157962"/>
    <lineage>
        <taxon>Eukaryota</taxon>
        <taxon>Viridiplantae</taxon>
        <taxon>Chlorophyta</taxon>
        <taxon>core chlorophytes</taxon>
        <taxon>Chlorophyceae</taxon>
        <taxon>CS clade</taxon>
        <taxon>Chlamydomonadales</taxon>
        <taxon>Chlamydomonadaceae</taxon>
        <taxon>Chlamydomonas</taxon>
    </lineage>
</organism>
<name>A0A250XRU2_9CHLO</name>